<accession>A0A0A9GBG3</accession>
<dbReference type="EMBL" id="GBRH01179888">
    <property type="protein sequence ID" value="JAE18008.1"/>
    <property type="molecule type" value="Transcribed_RNA"/>
</dbReference>
<sequence length="15" mass="1670">MRRRGGRRGRRGGAA</sequence>
<proteinExistence type="predicted"/>
<organism evidence="1">
    <name type="scientific">Arundo donax</name>
    <name type="common">Giant reed</name>
    <name type="synonym">Donax arundinaceus</name>
    <dbReference type="NCBI Taxonomy" id="35708"/>
    <lineage>
        <taxon>Eukaryota</taxon>
        <taxon>Viridiplantae</taxon>
        <taxon>Streptophyta</taxon>
        <taxon>Embryophyta</taxon>
        <taxon>Tracheophyta</taxon>
        <taxon>Spermatophyta</taxon>
        <taxon>Magnoliopsida</taxon>
        <taxon>Liliopsida</taxon>
        <taxon>Poales</taxon>
        <taxon>Poaceae</taxon>
        <taxon>PACMAD clade</taxon>
        <taxon>Arundinoideae</taxon>
        <taxon>Arundineae</taxon>
        <taxon>Arundo</taxon>
    </lineage>
</organism>
<reference evidence="1" key="2">
    <citation type="journal article" date="2015" name="Data Brief">
        <title>Shoot transcriptome of the giant reed, Arundo donax.</title>
        <authorList>
            <person name="Barrero R.A."/>
            <person name="Guerrero F.D."/>
            <person name="Moolhuijzen P."/>
            <person name="Goolsby J.A."/>
            <person name="Tidwell J."/>
            <person name="Bellgard S.E."/>
            <person name="Bellgard M.I."/>
        </authorList>
    </citation>
    <scope>NUCLEOTIDE SEQUENCE</scope>
    <source>
        <tissue evidence="1">Shoot tissue taken approximately 20 cm above the soil surface</tissue>
    </source>
</reference>
<name>A0A0A9GBG3_ARUDO</name>
<reference evidence="1" key="1">
    <citation type="submission" date="2014-09" db="EMBL/GenBank/DDBJ databases">
        <authorList>
            <person name="Magalhaes I.L.F."/>
            <person name="Oliveira U."/>
            <person name="Santos F.R."/>
            <person name="Vidigal T.H.D.A."/>
            <person name="Brescovit A.D."/>
            <person name="Santos A.J."/>
        </authorList>
    </citation>
    <scope>NUCLEOTIDE SEQUENCE</scope>
    <source>
        <tissue evidence="1">Shoot tissue taken approximately 20 cm above the soil surface</tissue>
    </source>
</reference>
<protein>
    <submittedName>
        <fullName evidence="1">Uncharacterized protein</fullName>
    </submittedName>
</protein>
<evidence type="ECO:0000313" key="1">
    <source>
        <dbReference type="EMBL" id="JAE18008.1"/>
    </source>
</evidence>